<dbReference type="InterPro" id="IPR011141">
    <property type="entry name" value="Polyketide_synthase_type-III"/>
</dbReference>
<dbReference type="Pfam" id="PF02797">
    <property type="entry name" value="Chal_sti_synt_C"/>
    <property type="match status" value="1"/>
</dbReference>
<feature type="domain" description="Chalcone/stilbene synthase N-terminal" evidence="4">
    <location>
        <begin position="10"/>
        <end position="228"/>
    </location>
</feature>
<dbReference type="EMBL" id="JAIWQS010000006">
    <property type="protein sequence ID" value="KAJ8762827.1"/>
    <property type="molecule type" value="Genomic_DNA"/>
</dbReference>
<evidence type="ECO:0000313" key="7">
    <source>
        <dbReference type="Proteomes" id="UP001159364"/>
    </source>
</evidence>
<evidence type="ECO:0000259" key="4">
    <source>
        <dbReference type="Pfam" id="PF00195"/>
    </source>
</evidence>
<dbReference type="Proteomes" id="UP001159364">
    <property type="component" value="Linkage Group LG06"/>
</dbReference>
<evidence type="ECO:0000259" key="5">
    <source>
        <dbReference type="Pfam" id="PF02797"/>
    </source>
</evidence>
<feature type="active site" description="Acyl-thioester intermediate" evidence="2">
    <location>
        <position position="164"/>
    </location>
</feature>
<protein>
    <recommendedName>
        <fullName evidence="8">Chalcone synthase</fullName>
    </recommendedName>
</protein>
<dbReference type="InterPro" id="IPR012328">
    <property type="entry name" value="Chalcone/stilbene_synt_C"/>
</dbReference>
<comment type="caution">
    <text evidence="6">The sequence shown here is derived from an EMBL/GenBank/DDBJ whole genome shotgun (WGS) entry which is preliminary data.</text>
</comment>
<dbReference type="PIRSF" id="PIRSF000451">
    <property type="entry name" value="PKS_III"/>
    <property type="match status" value="1"/>
</dbReference>
<evidence type="ECO:0000256" key="3">
    <source>
        <dbReference type="RuleBase" id="RU003633"/>
    </source>
</evidence>
<keyword evidence="3" id="KW-0012">Acyltransferase</keyword>
<evidence type="ECO:0000313" key="6">
    <source>
        <dbReference type="EMBL" id="KAJ8762827.1"/>
    </source>
</evidence>
<reference evidence="6 7" key="1">
    <citation type="submission" date="2021-09" db="EMBL/GenBank/DDBJ databases">
        <title>Genomic insights and catalytic innovation underlie evolution of tropane alkaloids biosynthesis.</title>
        <authorList>
            <person name="Wang Y.-J."/>
            <person name="Tian T."/>
            <person name="Huang J.-P."/>
            <person name="Huang S.-X."/>
        </authorList>
    </citation>
    <scope>NUCLEOTIDE SEQUENCE [LARGE SCALE GENOMIC DNA]</scope>
    <source>
        <strain evidence="6">KIB-2018</strain>
        <tissue evidence="6">Leaf</tissue>
    </source>
</reference>
<dbReference type="GO" id="GO:0016747">
    <property type="term" value="F:acyltransferase activity, transferring groups other than amino-acyl groups"/>
    <property type="evidence" value="ECO:0007669"/>
    <property type="project" value="InterPro"/>
</dbReference>
<dbReference type="InterPro" id="IPR001099">
    <property type="entry name" value="Chalcone/stilbene_synt_N"/>
</dbReference>
<dbReference type="Gene3D" id="3.40.47.10">
    <property type="match status" value="2"/>
</dbReference>
<dbReference type="PANTHER" id="PTHR11877:SF57">
    <property type="entry name" value="CHALCONE SYNTHASE"/>
    <property type="match status" value="1"/>
</dbReference>
<dbReference type="GO" id="GO:0030639">
    <property type="term" value="P:polyketide biosynthetic process"/>
    <property type="evidence" value="ECO:0007669"/>
    <property type="project" value="TreeGrafter"/>
</dbReference>
<proteinExistence type="inferred from homology"/>
<dbReference type="CDD" id="cd00831">
    <property type="entry name" value="CHS_like"/>
    <property type="match status" value="1"/>
</dbReference>
<dbReference type="PANTHER" id="PTHR11877">
    <property type="entry name" value="HYDROXYMETHYLGLUTARYL-COA SYNTHASE"/>
    <property type="match status" value="1"/>
</dbReference>
<dbReference type="FunFam" id="3.40.47.10:FF:000014">
    <property type="entry name" value="Chalcone synthase 1"/>
    <property type="match status" value="1"/>
</dbReference>
<name>A0AAV8T807_9ROSI</name>
<dbReference type="InterPro" id="IPR016039">
    <property type="entry name" value="Thiolase-like"/>
</dbReference>
<dbReference type="Pfam" id="PF00195">
    <property type="entry name" value="Chal_sti_synt_N"/>
    <property type="match status" value="1"/>
</dbReference>
<dbReference type="AlphaFoldDB" id="A0AAV8T807"/>
<keyword evidence="7" id="KW-1185">Reference proteome</keyword>
<gene>
    <name evidence="6" type="ORF">K2173_022956</name>
</gene>
<evidence type="ECO:0000256" key="1">
    <source>
        <dbReference type="ARBA" id="ARBA00005531"/>
    </source>
</evidence>
<sequence length="397" mass="43796">MAPVEVTFELQRTRGEAMVLAIGTATPPNFIRQAEYPDFYFRVTKSDHLTQLKDKFKRICEKSTISKRYMHLTEDLIEKNPNIRTYNAPSLDARQEIVVSEVPKLGKEAALKAIEEWGQPISSITHLIFCTSTGIKMPGADFDLVKLLGLRLTVKRFMIYQQGCFAGSSALRLAKDIAENNSGARVLIVCSEIMAFCFHAPSDEYLDVLVGSALFGDGAAAAIVGANPDPKVERPWFQLLLADQKIIPNSEDAIAGHVREMGLAYYLSKGVPKFVGDNIAEYLLETCNQFGIEDWNSLFYVVHPGGPSIFSSLEEKLHLKKDKLRASRSVLREYGNMVGPSVLFVLDEMRRSSMEGKVTTGDGLDLGVLIAFGPGLTVETIVMRSVAITAAHSALEL</sequence>
<organism evidence="6 7">
    <name type="scientific">Erythroxylum novogranatense</name>
    <dbReference type="NCBI Taxonomy" id="1862640"/>
    <lineage>
        <taxon>Eukaryota</taxon>
        <taxon>Viridiplantae</taxon>
        <taxon>Streptophyta</taxon>
        <taxon>Embryophyta</taxon>
        <taxon>Tracheophyta</taxon>
        <taxon>Spermatophyta</taxon>
        <taxon>Magnoliopsida</taxon>
        <taxon>eudicotyledons</taxon>
        <taxon>Gunneridae</taxon>
        <taxon>Pentapetalae</taxon>
        <taxon>rosids</taxon>
        <taxon>fabids</taxon>
        <taxon>Malpighiales</taxon>
        <taxon>Erythroxylaceae</taxon>
        <taxon>Erythroxylum</taxon>
    </lineage>
</organism>
<feature type="domain" description="Chalcone/stilbene synthase C-terminal" evidence="5">
    <location>
        <begin position="238"/>
        <end position="386"/>
    </location>
</feature>
<accession>A0AAV8T807</accession>
<dbReference type="FunFam" id="3.40.47.10:FF:000025">
    <property type="entry name" value="Chalcone synthase 2"/>
    <property type="match status" value="1"/>
</dbReference>
<comment type="similarity">
    <text evidence="1 3">Belongs to the thiolase-like superfamily. Chalcone/stilbene synthases family.</text>
</comment>
<dbReference type="SUPFAM" id="SSF53901">
    <property type="entry name" value="Thiolase-like"/>
    <property type="match status" value="2"/>
</dbReference>
<evidence type="ECO:0000256" key="2">
    <source>
        <dbReference type="PIRSR" id="PIRSR000451-1"/>
    </source>
</evidence>
<evidence type="ECO:0008006" key="8">
    <source>
        <dbReference type="Google" id="ProtNLM"/>
    </source>
</evidence>
<keyword evidence="3" id="KW-0808">Transferase</keyword>